<dbReference type="Pfam" id="PF01381">
    <property type="entry name" value="HTH_3"/>
    <property type="match status" value="1"/>
</dbReference>
<gene>
    <name evidence="2" type="ORF">H8S23_10730</name>
</gene>
<dbReference type="Gene3D" id="1.10.260.40">
    <property type="entry name" value="lambda repressor-like DNA-binding domains"/>
    <property type="match status" value="1"/>
</dbReference>
<organism evidence="2 3">
    <name type="scientific">Anaerofilum hominis</name>
    <dbReference type="NCBI Taxonomy" id="2763016"/>
    <lineage>
        <taxon>Bacteria</taxon>
        <taxon>Bacillati</taxon>
        <taxon>Bacillota</taxon>
        <taxon>Clostridia</taxon>
        <taxon>Eubacteriales</taxon>
        <taxon>Oscillospiraceae</taxon>
        <taxon>Anaerofilum</taxon>
    </lineage>
</organism>
<accession>A0A923IAN1</accession>
<dbReference type="GO" id="GO:0003677">
    <property type="term" value="F:DNA binding"/>
    <property type="evidence" value="ECO:0007669"/>
    <property type="project" value="InterPro"/>
</dbReference>
<dbReference type="AlphaFoldDB" id="A0A923IAN1"/>
<dbReference type="SMART" id="SM00530">
    <property type="entry name" value="HTH_XRE"/>
    <property type="match status" value="1"/>
</dbReference>
<dbReference type="SUPFAM" id="SSF47413">
    <property type="entry name" value="lambda repressor-like DNA-binding domains"/>
    <property type="match status" value="1"/>
</dbReference>
<dbReference type="Proteomes" id="UP000659630">
    <property type="component" value="Unassembled WGS sequence"/>
</dbReference>
<evidence type="ECO:0000313" key="2">
    <source>
        <dbReference type="EMBL" id="MBC5581982.1"/>
    </source>
</evidence>
<keyword evidence="3" id="KW-1185">Reference proteome</keyword>
<reference evidence="2" key="1">
    <citation type="submission" date="2020-08" db="EMBL/GenBank/DDBJ databases">
        <title>Genome public.</title>
        <authorList>
            <person name="Liu C."/>
            <person name="Sun Q."/>
        </authorList>
    </citation>
    <scope>NUCLEOTIDE SEQUENCE</scope>
    <source>
        <strain evidence="2">BX8</strain>
    </source>
</reference>
<dbReference type="CDD" id="cd00093">
    <property type="entry name" value="HTH_XRE"/>
    <property type="match status" value="1"/>
</dbReference>
<comment type="caution">
    <text evidence="2">The sequence shown here is derived from an EMBL/GenBank/DDBJ whole genome shotgun (WGS) entry which is preliminary data.</text>
</comment>
<dbReference type="InterPro" id="IPR001387">
    <property type="entry name" value="Cro/C1-type_HTH"/>
</dbReference>
<dbReference type="RefSeq" id="WP_186888355.1">
    <property type="nucleotide sequence ID" value="NZ_JACONZ010000004.1"/>
</dbReference>
<dbReference type="EMBL" id="JACONZ010000004">
    <property type="protein sequence ID" value="MBC5581982.1"/>
    <property type="molecule type" value="Genomic_DNA"/>
</dbReference>
<evidence type="ECO:0000259" key="1">
    <source>
        <dbReference type="PROSITE" id="PS50943"/>
    </source>
</evidence>
<dbReference type="InterPro" id="IPR010982">
    <property type="entry name" value="Lambda_DNA-bd_dom_sf"/>
</dbReference>
<name>A0A923IAN1_9FIRM</name>
<feature type="domain" description="HTH cro/C1-type" evidence="1">
    <location>
        <begin position="11"/>
        <end position="65"/>
    </location>
</feature>
<proteinExistence type="predicted"/>
<sequence>MSINMIFSRVMLQRRISKNLTQSQAAERCGLSLRGYQKLESGRAVPSFASALYISNELDFSLDQIKKEVFQDDTVSAH</sequence>
<evidence type="ECO:0000313" key="3">
    <source>
        <dbReference type="Proteomes" id="UP000659630"/>
    </source>
</evidence>
<protein>
    <submittedName>
        <fullName evidence="2">Helix-turn-helix transcriptional regulator</fullName>
    </submittedName>
</protein>
<dbReference type="PROSITE" id="PS50943">
    <property type="entry name" value="HTH_CROC1"/>
    <property type="match status" value="1"/>
</dbReference>